<accession>C4Z1W3</accession>
<dbReference type="AlphaFoldDB" id="C4Z1W3"/>
<evidence type="ECO:0008006" key="3">
    <source>
        <dbReference type="Google" id="ProtNLM"/>
    </source>
</evidence>
<protein>
    <recommendedName>
        <fullName evidence="3">Acyl carrier protein</fullName>
    </recommendedName>
</protein>
<reference evidence="1 2" key="1">
    <citation type="journal article" date="2009" name="Proc. Natl. Acad. Sci. U.S.A.">
        <title>Characterizing a model human gut microbiota composed of members of its two dominant bacterial phyla.</title>
        <authorList>
            <person name="Mahowald M.A."/>
            <person name="Rey F.E."/>
            <person name="Seedorf H."/>
            <person name="Turnbaugh P.J."/>
            <person name="Fulton R.S."/>
            <person name="Wollam A."/>
            <person name="Shah N."/>
            <person name="Wang C."/>
            <person name="Magrini V."/>
            <person name="Wilson R.K."/>
            <person name="Cantarel B.L."/>
            <person name="Coutinho P.M."/>
            <person name="Henrissat B."/>
            <person name="Crock L.W."/>
            <person name="Russell A."/>
            <person name="Verberkmoes N.C."/>
            <person name="Hettich R.L."/>
            <person name="Gordon J.I."/>
        </authorList>
    </citation>
    <scope>NUCLEOTIDE SEQUENCE [LARGE SCALE GENOMIC DNA]</scope>
    <source>
        <strain evidence="2">ATCC 27750 / DSM 3376 / VPI C15-48 / C15-B4</strain>
    </source>
</reference>
<gene>
    <name evidence="1" type="ordered locus">EUBELI_00116</name>
</gene>
<dbReference type="KEGG" id="eel:EUBELI_00116"/>
<keyword evidence="2" id="KW-1185">Reference proteome</keyword>
<dbReference type="Gene3D" id="1.10.1200.10">
    <property type="entry name" value="ACP-like"/>
    <property type="match status" value="1"/>
</dbReference>
<sequence length="91" mass="10483">MFSVHRCVINNFFARFIMDQLLDILNEINSDVDYEVCDTLIDDGIFSSFDIVSLVGELNDAFDIDITPVDIVPENFNSAEAMWEMIQRLQD</sequence>
<proteinExistence type="predicted"/>
<dbReference type="eggNOG" id="COG0236">
    <property type="taxonomic scope" value="Bacteria"/>
</dbReference>
<organism evidence="1 2">
    <name type="scientific">Lachnospira eligens (strain ATCC 27750 / DSM 3376 / VPI C15-48 / C15-B4)</name>
    <name type="common">Eubacterium eligens</name>
    <dbReference type="NCBI Taxonomy" id="515620"/>
    <lineage>
        <taxon>Bacteria</taxon>
        <taxon>Bacillati</taxon>
        <taxon>Bacillota</taxon>
        <taxon>Clostridia</taxon>
        <taxon>Lachnospirales</taxon>
        <taxon>Lachnospiraceae</taxon>
        <taxon>Lachnospira</taxon>
    </lineage>
</organism>
<name>C4Z1W3_LACE2</name>
<evidence type="ECO:0000313" key="2">
    <source>
        <dbReference type="Proteomes" id="UP000001476"/>
    </source>
</evidence>
<dbReference type="HOGENOM" id="CLU_108696_19_1_9"/>
<dbReference type="Proteomes" id="UP000001476">
    <property type="component" value="Chromosome"/>
</dbReference>
<dbReference type="InterPro" id="IPR036736">
    <property type="entry name" value="ACP-like_sf"/>
</dbReference>
<dbReference type="EMBL" id="CP001104">
    <property type="protein sequence ID" value="ACR71153.1"/>
    <property type="molecule type" value="Genomic_DNA"/>
</dbReference>
<dbReference type="SUPFAM" id="SSF47336">
    <property type="entry name" value="ACP-like"/>
    <property type="match status" value="1"/>
</dbReference>
<evidence type="ECO:0000313" key="1">
    <source>
        <dbReference type="EMBL" id="ACR71153.1"/>
    </source>
</evidence>
<dbReference type="STRING" id="515620.EUBELI_00116"/>